<dbReference type="PANTHER" id="PTHR42770:SF7">
    <property type="entry name" value="MEMBRANE PROTEIN"/>
    <property type="match status" value="1"/>
</dbReference>
<dbReference type="InterPro" id="IPR050367">
    <property type="entry name" value="APC_superfamily"/>
</dbReference>
<dbReference type="InterPro" id="IPR001670">
    <property type="entry name" value="ADH_Fe/GldA"/>
</dbReference>
<evidence type="ECO:0000256" key="2">
    <source>
        <dbReference type="ARBA" id="ARBA00022475"/>
    </source>
</evidence>
<name>A0A0J6WY98_9FIRM</name>
<dbReference type="Pfam" id="PF25137">
    <property type="entry name" value="ADH_Fe_C"/>
    <property type="match status" value="1"/>
</dbReference>
<dbReference type="Gene3D" id="1.20.1740.10">
    <property type="entry name" value="Amino acid/polyamine transporter I"/>
    <property type="match status" value="1"/>
</dbReference>
<dbReference type="PATRIC" id="fig|1122219.3.peg.603"/>
<feature type="transmembrane region" description="Helical" evidence="7">
    <location>
        <begin position="164"/>
        <end position="187"/>
    </location>
</feature>
<dbReference type="InterPro" id="IPR002293">
    <property type="entry name" value="AA/rel_permease1"/>
</dbReference>
<dbReference type="GO" id="GO:0016491">
    <property type="term" value="F:oxidoreductase activity"/>
    <property type="evidence" value="ECO:0007669"/>
    <property type="project" value="UniProtKB-KW"/>
</dbReference>
<evidence type="ECO:0000313" key="11">
    <source>
        <dbReference type="Proteomes" id="UP000036503"/>
    </source>
</evidence>
<dbReference type="PANTHER" id="PTHR42770">
    <property type="entry name" value="AMINO ACID TRANSPORTER-RELATED"/>
    <property type="match status" value="1"/>
</dbReference>
<dbReference type="Gene3D" id="3.40.50.1970">
    <property type="match status" value="1"/>
</dbReference>
<dbReference type="GO" id="GO:0022857">
    <property type="term" value="F:transmembrane transporter activity"/>
    <property type="evidence" value="ECO:0007669"/>
    <property type="project" value="InterPro"/>
</dbReference>
<dbReference type="Pfam" id="PF00465">
    <property type="entry name" value="Fe-ADH"/>
    <property type="match status" value="1"/>
</dbReference>
<evidence type="ECO:0000256" key="1">
    <source>
        <dbReference type="ARBA" id="ARBA00004651"/>
    </source>
</evidence>
<feature type="transmembrane region" description="Helical" evidence="7">
    <location>
        <begin position="137"/>
        <end position="157"/>
    </location>
</feature>
<keyword evidence="11" id="KW-1185">Reference proteome</keyword>
<evidence type="ECO:0000256" key="4">
    <source>
        <dbReference type="ARBA" id="ARBA00022989"/>
    </source>
</evidence>
<feature type="domain" description="Alcohol dehydrogenase iron-type/glycerol dehydrogenase GldA" evidence="8">
    <location>
        <begin position="519"/>
        <end position="684"/>
    </location>
</feature>
<evidence type="ECO:0000256" key="7">
    <source>
        <dbReference type="SAM" id="Phobius"/>
    </source>
</evidence>
<evidence type="ECO:0000259" key="8">
    <source>
        <dbReference type="Pfam" id="PF00465"/>
    </source>
</evidence>
<dbReference type="STRING" id="39029.BSR42_03635"/>
<evidence type="ECO:0000256" key="6">
    <source>
        <dbReference type="ARBA" id="ARBA00023136"/>
    </source>
</evidence>
<feature type="transmembrane region" description="Helical" evidence="7">
    <location>
        <begin position="207"/>
        <end position="224"/>
    </location>
</feature>
<feature type="transmembrane region" description="Helical" evidence="7">
    <location>
        <begin position="347"/>
        <end position="365"/>
    </location>
</feature>
<keyword evidence="2" id="KW-1003">Cell membrane</keyword>
<comment type="subcellular location">
    <subcellularLocation>
        <location evidence="1">Cell membrane</location>
        <topology evidence="1">Multi-pass membrane protein</topology>
    </subcellularLocation>
</comment>
<evidence type="ECO:0000256" key="3">
    <source>
        <dbReference type="ARBA" id="ARBA00022692"/>
    </source>
</evidence>
<accession>A0A0J6WY98</accession>
<reference evidence="10 11" key="1">
    <citation type="submission" date="2015-06" db="EMBL/GenBank/DDBJ databases">
        <title>Draft genome sequence of beer spoilage bacterium Megasphaera cerevisiae type strain 20462.</title>
        <authorList>
            <person name="Kutumbaka K."/>
            <person name="Pasmowitz J."/>
            <person name="Mategko J."/>
            <person name="Reyes D."/>
            <person name="Friedrich A."/>
            <person name="Han S."/>
            <person name="Martens-Habbena W."/>
            <person name="Neal-McKinney J."/>
            <person name="Janagama H.K."/>
            <person name="Nadala C."/>
            <person name="Samadpour M."/>
        </authorList>
    </citation>
    <scope>NUCLEOTIDE SEQUENCE [LARGE SCALE GENOMIC DNA]</scope>
    <source>
        <strain evidence="10 11">DSM 20462</strain>
    </source>
</reference>
<proteinExistence type="predicted"/>
<sequence length="880" mass="94062">MEATKKSEFDKVLSAWDILVIAFGAMIGWGWVVSTGDWIQKGGVAGAMLGFVIGGIMVFFVGLTYAELTSAMPQCGGEHVFSFKAMGPIGSFICTWAIVLGYVSVVCFEACALPTIITYLYPDFLQGYLYSVAGFDIYASWLAVAIIVSVLITYINIIGAKTAAILQTVLTVVIGGVGILLIASAALTGNSANLDNQIFMGASTGDMLKSTLAVAVMTPFYFIGFDVIPQAAEEITVSLKKIGRILILSIVLAVLFYALIIGGVGYVMNNSAIALSMKSAGGLVTADAMAVAFGSSMMAKVLIIGGLCGIITSWNSFLIGGSRAMYSMAESYMIPRIFAKLHEKYKTPINALLLIGLLSVIAPFFGRKMLVWVVDAGNFGCCLAYCLVSVSFIILRTKEPDMARPYKVRHYKIVGICAVIMSGFMVAMYMIPGSGAALVPQEWAMVLGWSILGVMFGGFCKAQYGVNFATHIDVALDSAADEERDFVFGQAMAAALQDVQSDGPVTYAVRPINFSFCMPVNMVFGSGKSRKAGSLLKSCGKKALVVTDTGTRSIGTFLDGITDSFIAVGLSYSVFAHAGGNITNVMTAAGAEKAKQESCDFVVAVGGSEVMACAKSIAYAVSNGTSWPDRSIGRQKEALPLAFIPTSYDIDEGCSMVFAASDSEGNIKEFKSQSLLAGTVIVDPDCMKRMTKKEIATVGFAALCKNMDAFASQPNQPLVGAMALYGMSLLADNLPAVYEGTATRSAWEEVVLGSMIGSMTGYSTGNVLAEGMKRAAAFIHMDYMTVLPAIYPIVLETVYQSDIFTYGRLSRALGGFTAEDCAVRVMIIVKKLHLDMRLADLEIRKEDLTRMIDAYLKYAADHNIAESSDYIQVSQRVLEP</sequence>
<feature type="transmembrane region" description="Helical" evidence="7">
    <location>
        <begin position="245"/>
        <end position="268"/>
    </location>
</feature>
<dbReference type="Pfam" id="PF13520">
    <property type="entry name" value="AA_permease_2"/>
    <property type="match status" value="1"/>
</dbReference>
<feature type="transmembrane region" description="Helical" evidence="7">
    <location>
        <begin position="301"/>
        <end position="326"/>
    </location>
</feature>
<evidence type="ECO:0000313" key="10">
    <source>
        <dbReference type="EMBL" id="KMO86842.1"/>
    </source>
</evidence>
<dbReference type="SUPFAM" id="SSF56796">
    <property type="entry name" value="Dehydroquinate synthase-like"/>
    <property type="match status" value="1"/>
</dbReference>
<dbReference type="Proteomes" id="UP000036503">
    <property type="component" value="Unassembled WGS sequence"/>
</dbReference>
<feature type="transmembrane region" description="Helical" evidence="7">
    <location>
        <begin position="371"/>
        <end position="393"/>
    </location>
</feature>
<dbReference type="GO" id="GO:0005886">
    <property type="term" value="C:plasma membrane"/>
    <property type="evidence" value="ECO:0007669"/>
    <property type="project" value="UniProtKB-SubCell"/>
</dbReference>
<feature type="transmembrane region" description="Helical" evidence="7">
    <location>
        <begin position="89"/>
        <end position="117"/>
    </location>
</feature>
<gene>
    <name evidence="10" type="ORF">AB840_05850</name>
</gene>
<comment type="caution">
    <text evidence="10">The sequence shown here is derived from an EMBL/GenBank/DDBJ whole genome shotgun (WGS) entry which is preliminary data.</text>
</comment>
<dbReference type="AlphaFoldDB" id="A0A0J6WY98"/>
<keyword evidence="3 7" id="KW-0812">Transmembrane</keyword>
<organism evidence="10 11">
    <name type="scientific">Megasphaera cerevisiae DSM 20462</name>
    <dbReference type="NCBI Taxonomy" id="1122219"/>
    <lineage>
        <taxon>Bacteria</taxon>
        <taxon>Bacillati</taxon>
        <taxon>Bacillota</taxon>
        <taxon>Negativicutes</taxon>
        <taxon>Veillonellales</taxon>
        <taxon>Veillonellaceae</taxon>
        <taxon>Megasphaera</taxon>
    </lineage>
</organism>
<keyword evidence="6 7" id="KW-0472">Membrane</keyword>
<dbReference type="InParanoid" id="A0A0J6WY98"/>
<evidence type="ECO:0000256" key="5">
    <source>
        <dbReference type="ARBA" id="ARBA00023002"/>
    </source>
</evidence>
<feature type="transmembrane region" description="Helical" evidence="7">
    <location>
        <begin position="44"/>
        <end position="68"/>
    </location>
</feature>
<dbReference type="EMBL" id="LEKT01000014">
    <property type="protein sequence ID" value="KMO86842.1"/>
    <property type="molecule type" value="Genomic_DNA"/>
</dbReference>
<dbReference type="OrthoDB" id="178667at2"/>
<keyword evidence="4 7" id="KW-1133">Transmembrane helix</keyword>
<evidence type="ECO:0000259" key="9">
    <source>
        <dbReference type="Pfam" id="PF25137"/>
    </source>
</evidence>
<feature type="domain" description="Fe-containing alcohol dehydrogenase-like C-terminal" evidence="9">
    <location>
        <begin position="696"/>
        <end position="857"/>
    </location>
</feature>
<dbReference type="GO" id="GO:0046872">
    <property type="term" value="F:metal ion binding"/>
    <property type="evidence" value="ECO:0007669"/>
    <property type="project" value="InterPro"/>
</dbReference>
<protein>
    <submittedName>
        <fullName evidence="10">Alcohol dehydrogenase</fullName>
    </submittedName>
</protein>
<feature type="transmembrane region" description="Helical" evidence="7">
    <location>
        <begin position="12"/>
        <end position="32"/>
    </location>
</feature>
<dbReference type="RefSeq" id="WP_048513902.1">
    <property type="nucleotide sequence ID" value="NZ_FUXD01000017.1"/>
</dbReference>
<keyword evidence="5" id="KW-0560">Oxidoreductase</keyword>
<dbReference type="Gene3D" id="1.20.1090.10">
    <property type="entry name" value="Dehydroquinate synthase-like - alpha domain"/>
    <property type="match status" value="1"/>
</dbReference>
<dbReference type="InterPro" id="IPR056798">
    <property type="entry name" value="ADH_Fe_C"/>
</dbReference>
<feature type="transmembrane region" description="Helical" evidence="7">
    <location>
        <begin position="413"/>
        <end position="431"/>
    </location>
</feature>